<evidence type="ECO:0000256" key="10">
    <source>
        <dbReference type="SAM" id="MobiDB-lite"/>
    </source>
</evidence>
<dbReference type="Gene3D" id="3.40.50.1820">
    <property type="entry name" value="alpha/beta hydrolase"/>
    <property type="match status" value="1"/>
</dbReference>
<dbReference type="InterPro" id="IPR000073">
    <property type="entry name" value="AB_hydrolase_1"/>
</dbReference>
<dbReference type="InterPro" id="IPR029058">
    <property type="entry name" value="AB_hydrolase_fold"/>
</dbReference>
<keyword evidence="5" id="KW-0031">Aminopeptidase</keyword>
<dbReference type="GO" id="GO:0006508">
    <property type="term" value="P:proteolysis"/>
    <property type="evidence" value="ECO:0007669"/>
    <property type="project" value="UniProtKB-KW"/>
</dbReference>
<feature type="region of interest" description="Disordered" evidence="10">
    <location>
        <begin position="22"/>
        <end position="42"/>
    </location>
</feature>
<dbReference type="GO" id="GO:0005737">
    <property type="term" value="C:cytoplasm"/>
    <property type="evidence" value="ECO:0007669"/>
    <property type="project" value="UniProtKB-SubCell"/>
</dbReference>
<dbReference type="SUPFAM" id="SSF53474">
    <property type="entry name" value="alpha/beta-Hydrolases"/>
    <property type="match status" value="1"/>
</dbReference>
<evidence type="ECO:0000256" key="6">
    <source>
        <dbReference type="ARBA" id="ARBA00022490"/>
    </source>
</evidence>
<comment type="similarity">
    <text evidence="3">Belongs to the peptidase S33 family.</text>
</comment>
<evidence type="ECO:0000259" key="11">
    <source>
        <dbReference type="Pfam" id="PF00561"/>
    </source>
</evidence>
<comment type="subcellular location">
    <subcellularLocation>
        <location evidence="2">Cytoplasm</location>
    </subcellularLocation>
</comment>
<dbReference type="InterPro" id="IPR002410">
    <property type="entry name" value="Peptidase_S33"/>
</dbReference>
<dbReference type="EC" id="3.4.11.5" evidence="4"/>
<dbReference type="PANTHER" id="PTHR43722">
    <property type="entry name" value="PROLINE IMINOPEPTIDASE"/>
    <property type="match status" value="1"/>
</dbReference>
<feature type="domain" description="AB hydrolase-1" evidence="11">
    <location>
        <begin position="67"/>
        <end position="169"/>
    </location>
</feature>
<keyword evidence="7" id="KW-0645">Protease</keyword>
<gene>
    <name evidence="12" type="ORF">NDES1114_LOCUS22213</name>
</gene>
<name>A0A7S1QD34_NEODS</name>
<evidence type="ECO:0000256" key="9">
    <source>
        <dbReference type="ARBA" id="ARBA00029605"/>
    </source>
</evidence>
<dbReference type="Pfam" id="PF00561">
    <property type="entry name" value="Abhydrolase_1"/>
    <property type="match status" value="1"/>
</dbReference>
<dbReference type="PRINTS" id="PR00793">
    <property type="entry name" value="PROAMNOPTASE"/>
</dbReference>
<keyword evidence="6" id="KW-0963">Cytoplasm</keyword>
<dbReference type="PANTHER" id="PTHR43722:SF1">
    <property type="entry name" value="PROLINE IMINOPEPTIDASE"/>
    <property type="match status" value="1"/>
</dbReference>
<organism evidence="12">
    <name type="scientific">Neobodo designis</name>
    <name type="common">Flagellated protozoan</name>
    <name type="synonym">Bodo designis</name>
    <dbReference type="NCBI Taxonomy" id="312471"/>
    <lineage>
        <taxon>Eukaryota</taxon>
        <taxon>Discoba</taxon>
        <taxon>Euglenozoa</taxon>
        <taxon>Kinetoplastea</taxon>
        <taxon>Metakinetoplastina</taxon>
        <taxon>Neobodonida</taxon>
        <taxon>Neobodo</taxon>
    </lineage>
</organism>
<evidence type="ECO:0000256" key="5">
    <source>
        <dbReference type="ARBA" id="ARBA00022438"/>
    </source>
</evidence>
<evidence type="ECO:0000256" key="4">
    <source>
        <dbReference type="ARBA" id="ARBA00012568"/>
    </source>
</evidence>
<dbReference type="InterPro" id="IPR005944">
    <property type="entry name" value="Pro_iminopeptidase"/>
</dbReference>
<feature type="compositionally biased region" description="Polar residues" evidence="10">
    <location>
        <begin position="23"/>
        <end position="32"/>
    </location>
</feature>
<dbReference type="AlphaFoldDB" id="A0A7S1QD34"/>
<proteinExistence type="inferred from homology"/>
<protein>
    <recommendedName>
        <fullName evidence="4">prolyl aminopeptidase</fullName>
        <ecNumber evidence="4">3.4.11.5</ecNumber>
    </recommendedName>
    <alternativeName>
        <fullName evidence="9">Prolyl aminopeptidase</fullName>
    </alternativeName>
</protein>
<reference evidence="12" key="1">
    <citation type="submission" date="2021-01" db="EMBL/GenBank/DDBJ databases">
        <authorList>
            <person name="Corre E."/>
            <person name="Pelletier E."/>
            <person name="Niang G."/>
            <person name="Scheremetjew M."/>
            <person name="Finn R."/>
            <person name="Kale V."/>
            <person name="Holt S."/>
            <person name="Cochrane G."/>
            <person name="Meng A."/>
            <person name="Brown T."/>
            <person name="Cohen L."/>
        </authorList>
    </citation>
    <scope>NUCLEOTIDE SEQUENCE</scope>
    <source>
        <strain evidence="12">CCAP 1951/1</strain>
    </source>
</reference>
<evidence type="ECO:0000256" key="7">
    <source>
        <dbReference type="ARBA" id="ARBA00022670"/>
    </source>
</evidence>
<evidence type="ECO:0000313" key="12">
    <source>
        <dbReference type="EMBL" id="CAD9130505.1"/>
    </source>
</evidence>
<evidence type="ECO:0000256" key="1">
    <source>
        <dbReference type="ARBA" id="ARBA00001585"/>
    </source>
</evidence>
<comment type="catalytic activity">
    <reaction evidence="1">
        <text>Release of N-terminal proline from a peptide.</text>
        <dbReference type="EC" id="3.4.11.5"/>
    </reaction>
</comment>
<evidence type="ECO:0000256" key="3">
    <source>
        <dbReference type="ARBA" id="ARBA00010088"/>
    </source>
</evidence>
<dbReference type="GO" id="GO:0004177">
    <property type="term" value="F:aminopeptidase activity"/>
    <property type="evidence" value="ECO:0007669"/>
    <property type="project" value="UniProtKB-KW"/>
</dbReference>
<evidence type="ECO:0000256" key="2">
    <source>
        <dbReference type="ARBA" id="ARBA00004496"/>
    </source>
</evidence>
<dbReference type="EMBL" id="HBGF01033180">
    <property type="protein sequence ID" value="CAD9130505.1"/>
    <property type="molecule type" value="Transcribed_RNA"/>
</dbReference>
<keyword evidence="8" id="KW-0378">Hydrolase</keyword>
<sequence>MALNTLVTHKWRRTQHGYIVADSANSGRNESASSSRRRVPVRERTVRCGETYDTTVREFGAVGRGAPFVVLHGGPGSFCDPADDLDPFDLDRDHVVLYDQRGGRGNIDAELHGQDADYTWRDLVDDLDRVRAAVFGAESSVGLVGGSWGSTLALLYAREHPTRVRRLVVFGVFLGSRYEQAVFYGDQAVSECGRRGVGYLCAPLSTRLTAPSSSSPATSAPACCRRWWSGATNGGFDGAARVIDAYERAWQRTAASGSASDHSTLPHEAVRLAGVWHAFESFRSAAAGRARGICGGRQRFWNQEERLADALDADACTAASARVTAAQTKLFFGLMRDVERCGGLSCFLAPLRCSVRKRLFVVQGLDDDCCDPAVAALVGRTVAVPPDHLVFVPGAGHSPRANADFTAALRRAVAQR</sequence>
<accession>A0A7S1QD34</accession>
<evidence type="ECO:0000256" key="8">
    <source>
        <dbReference type="ARBA" id="ARBA00022801"/>
    </source>
</evidence>